<comment type="similarity">
    <text evidence="2">Belongs to the UPF0104 family.</text>
</comment>
<accession>A0ABT5XGG7</accession>
<dbReference type="Pfam" id="PF03706">
    <property type="entry name" value="LPG_synthase_TM"/>
    <property type="match status" value="1"/>
</dbReference>
<comment type="caution">
    <text evidence="8">The sequence shown here is derived from an EMBL/GenBank/DDBJ whole genome shotgun (WGS) entry which is preliminary data.</text>
</comment>
<feature type="transmembrane region" description="Helical" evidence="7">
    <location>
        <begin position="12"/>
        <end position="29"/>
    </location>
</feature>
<feature type="transmembrane region" description="Helical" evidence="7">
    <location>
        <begin position="159"/>
        <end position="184"/>
    </location>
</feature>
<organism evidence="8 9">
    <name type="scientific">Candidatus Methanocrinis alkalitolerans</name>
    <dbReference type="NCBI Taxonomy" id="3033395"/>
    <lineage>
        <taxon>Archaea</taxon>
        <taxon>Methanobacteriati</taxon>
        <taxon>Methanobacteriota</taxon>
        <taxon>Stenosarchaea group</taxon>
        <taxon>Methanomicrobia</taxon>
        <taxon>Methanotrichales</taxon>
        <taxon>Methanotrichaceae</taxon>
        <taxon>Methanocrinis</taxon>
    </lineage>
</organism>
<feature type="transmembrane region" description="Helical" evidence="7">
    <location>
        <begin position="234"/>
        <end position="259"/>
    </location>
</feature>
<comment type="subcellular location">
    <subcellularLocation>
        <location evidence="1">Cell membrane</location>
        <topology evidence="1">Multi-pass membrane protein</topology>
    </subcellularLocation>
</comment>
<keyword evidence="4 7" id="KW-0812">Transmembrane</keyword>
<evidence type="ECO:0000256" key="7">
    <source>
        <dbReference type="SAM" id="Phobius"/>
    </source>
</evidence>
<evidence type="ECO:0000256" key="6">
    <source>
        <dbReference type="ARBA" id="ARBA00023136"/>
    </source>
</evidence>
<dbReference type="InterPro" id="IPR022791">
    <property type="entry name" value="L-PG_synthase/AglD"/>
</dbReference>
<dbReference type="PANTHER" id="PTHR39087:SF2">
    <property type="entry name" value="UPF0104 MEMBRANE PROTEIN MJ1595"/>
    <property type="match status" value="1"/>
</dbReference>
<evidence type="ECO:0000256" key="1">
    <source>
        <dbReference type="ARBA" id="ARBA00004651"/>
    </source>
</evidence>
<dbReference type="EMBL" id="JARFPL010000031">
    <property type="protein sequence ID" value="MDF0593821.1"/>
    <property type="molecule type" value="Genomic_DNA"/>
</dbReference>
<feature type="transmembrane region" description="Helical" evidence="7">
    <location>
        <begin position="49"/>
        <end position="68"/>
    </location>
</feature>
<evidence type="ECO:0000256" key="5">
    <source>
        <dbReference type="ARBA" id="ARBA00022989"/>
    </source>
</evidence>
<sequence length="360" mass="38968">MNRETALPKIQVSKSSALVLLGLGIYLAYLHRLGLGEVAESLQGMSLPFFFAALALSLMMVGFNALSWKRIAEELDISASLGDHFLIYLSSIFANNLIPSGSFSGETARIYFMGKVAGGSRYDASFASVAASRIITAVPFVLGMILGLGYLALGSSAPPWALTACFAMMVFSVSAGIFFVGICFEERWLQRMVSFAIGPLERIFRREVDREVCSGAVSGFMRSMQMLLQRERRGGLLASLGWAVAGWICLVMVAFAAFRSLDVEVSIFAILAVYSVIIVFQTFPFGLPGGIGLVEILMTALFFAVGVSIYDAAAVTILIRLVQLWFLALLGGVSTLHLLRRIERDRSCREPSESSSGAGI</sequence>
<evidence type="ECO:0000313" key="9">
    <source>
        <dbReference type="Proteomes" id="UP001215956"/>
    </source>
</evidence>
<keyword evidence="5 7" id="KW-1133">Transmembrane helix</keyword>
<dbReference type="PANTHER" id="PTHR39087">
    <property type="entry name" value="UPF0104 MEMBRANE PROTEIN MJ1595"/>
    <property type="match status" value="1"/>
</dbReference>
<feature type="transmembrane region" description="Helical" evidence="7">
    <location>
        <begin position="290"/>
        <end position="310"/>
    </location>
</feature>
<evidence type="ECO:0000256" key="3">
    <source>
        <dbReference type="ARBA" id="ARBA00022475"/>
    </source>
</evidence>
<feature type="transmembrane region" description="Helical" evidence="7">
    <location>
        <begin position="265"/>
        <end position="283"/>
    </location>
</feature>
<evidence type="ECO:0000256" key="4">
    <source>
        <dbReference type="ARBA" id="ARBA00022692"/>
    </source>
</evidence>
<reference evidence="8 9" key="1">
    <citation type="submission" date="2023-03" db="EMBL/GenBank/DDBJ databases">
        <title>Whole genome sequencing of Methanotrichaceae archaeon M04Ac.</title>
        <authorList>
            <person name="Khomyakova M.A."/>
            <person name="Merkel A.Y."/>
            <person name="Slobodkin A.I."/>
        </authorList>
    </citation>
    <scope>NUCLEOTIDE SEQUENCE [LARGE SCALE GENOMIC DNA]</scope>
    <source>
        <strain evidence="8 9">M04Ac</strain>
    </source>
</reference>
<evidence type="ECO:0000313" key="8">
    <source>
        <dbReference type="EMBL" id="MDF0593821.1"/>
    </source>
</evidence>
<dbReference type="RefSeq" id="WP_316969523.1">
    <property type="nucleotide sequence ID" value="NZ_JARFPL010000031.1"/>
</dbReference>
<feature type="transmembrane region" description="Helical" evidence="7">
    <location>
        <begin position="134"/>
        <end position="153"/>
    </location>
</feature>
<feature type="transmembrane region" description="Helical" evidence="7">
    <location>
        <begin position="322"/>
        <end position="339"/>
    </location>
</feature>
<protein>
    <submittedName>
        <fullName evidence="8">Lysylphosphatidylglycerol synthase transmembrane domain-containing protein</fullName>
    </submittedName>
</protein>
<keyword evidence="9" id="KW-1185">Reference proteome</keyword>
<name>A0ABT5XGG7_9EURY</name>
<evidence type="ECO:0000256" key="2">
    <source>
        <dbReference type="ARBA" id="ARBA00011061"/>
    </source>
</evidence>
<dbReference type="NCBIfam" id="TIGR00374">
    <property type="entry name" value="flippase-like domain"/>
    <property type="match status" value="1"/>
</dbReference>
<dbReference type="Proteomes" id="UP001215956">
    <property type="component" value="Unassembled WGS sequence"/>
</dbReference>
<keyword evidence="3" id="KW-1003">Cell membrane</keyword>
<keyword evidence="6 7" id="KW-0472">Membrane</keyword>
<gene>
    <name evidence="8" type="ORF">P0O24_09525</name>
</gene>
<proteinExistence type="inferred from homology"/>